<feature type="region of interest" description="Disordered" evidence="1">
    <location>
        <begin position="384"/>
        <end position="403"/>
    </location>
</feature>
<dbReference type="AlphaFoldDB" id="A0A086J2Q9"/>
<dbReference type="Proteomes" id="UP000054524">
    <property type="component" value="Unassembled WGS sequence"/>
</dbReference>
<gene>
    <name evidence="2" type="ORF">NESG_01550</name>
</gene>
<keyword evidence="3" id="KW-1185">Reference proteome</keyword>
<dbReference type="HOGENOM" id="CLU_530062_0_0_1"/>
<dbReference type="RefSeq" id="XP_052904982.1">
    <property type="nucleotide sequence ID" value="XM_053049177.1"/>
</dbReference>
<organism evidence="2 3">
    <name type="scientific">Nematocida ausubeli (strain ATCC PRA-371 / ERTm2)</name>
    <name type="common">Nematode killer fungus</name>
    <dbReference type="NCBI Taxonomy" id="1913371"/>
    <lineage>
        <taxon>Eukaryota</taxon>
        <taxon>Fungi</taxon>
        <taxon>Fungi incertae sedis</taxon>
        <taxon>Microsporidia</taxon>
        <taxon>Nematocida</taxon>
    </lineage>
</organism>
<protein>
    <submittedName>
        <fullName evidence="2">Uncharacterized protein</fullName>
    </submittedName>
</protein>
<comment type="caution">
    <text evidence="2">The sequence shown here is derived from an EMBL/GenBank/DDBJ whole genome shotgun (WGS) entry which is preliminary data.</text>
</comment>
<evidence type="ECO:0000313" key="3">
    <source>
        <dbReference type="Proteomes" id="UP000054524"/>
    </source>
</evidence>
<accession>A0A086J2Q9</accession>
<dbReference type="GeneID" id="77676523"/>
<name>A0A086J2Q9_NEMA1</name>
<proteinExistence type="predicted"/>
<dbReference type="EMBL" id="AKIJ01000003">
    <property type="protein sequence ID" value="KFG26427.1"/>
    <property type="molecule type" value="Genomic_DNA"/>
</dbReference>
<sequence>MAYSAAGQVLLRKCVCSVRSAELWESSRMKRQKIWRAMQSTEYSEELQTTVSRFKHPAEMNAEEKRVIDRSSTLLLCSVPTQGSVQEAAFYLANHYWLHESLFAPQLHDYDCYLAQKYAINNALMCILFSIHDSHEMLASLKEKKSHAHLKALFYRIIERKLTRWTNVYITIRSRRESASCVYTDILHQLCALRLCRMLVREKRYWGRLLEEVQGVFVREGREIEAPEIPAIELRRLTGDFSCANEFLLDLRRQCCETLRAQPGTGLTFLQARSAFQLKWIVGKWSSTPMLTDIVWLYQDVFDEKLWQTFRTTTQESYPALRSALDAYRKGVLGKERAVMEGARGRYYAVAKRWYLRAFEKKSGEDPLFREYLGMLATSIEGDKTAPSPFTSMRRGRKQKDGPVQFTNAEHMPVEEDRRVVAYRTLEEGECMCVSVRYVVFSTVLSWQSRARSLQRGVYAFSRSRTNAVPDLMEGKTVFQAGIMLCLFLLSVQALTKYKHYTQCTGYVITRHIF</sequence>
<evidence type="ECO:0000256" key="1">
    <source>
        <dbReference type="SAM" id="MobiDB-lite"/>
    </source>
</evidence>
<evidence type="ECO:0000313" key="2">
    <source>
        <dbReference type="EMBL" id="KFG26427.1"/>
    </source>
</evidence>
<reference evidence="2 3" key="1">
    <citation type="journal article" date="2014" name="Genome Announc.">
        <title>Genome Sequence of the Microsporidian Species Nematocida sp1 Strain ERTm6 (ATCC PRA-372).</title>
        <authorList>
            <person name="Bakowski M.A."/>
            <person name="Priest M."/>
            <person name="Young S."/>
            <person name="Cuomo C.A."/>
            <person name="Troemel E.R."/>
        </authorList>
    </citation>
    <scope>NUCLEOTIDE SEQUENCE [LARGE SCALE GENOMIC DNA]</scope>
    <source>
        <strain evidence="2 3">ERTm6</strain>
    </source>
</reference>